<keyword evidence="2" id="KW-1185">Reference proteome</keyword>
<accession>V8FRU4</accession>
<dbReference type="NCBIfam" id="TIGR03353">
    <property type="entry name" value="VI_chp_4"/>
    <property type="match status" value="1"/>
</dbReference>
<dbReference type="Pfam" id="PF05936">
    <property type="entry name" value="T6SS_VasE"/>
    <property type="match status" value="1"/>
</dbReference>
<dbReference type="Proteomes" id="UP000018766">
    <property type="component" value="Unassembled WGS sequence"/>
</dbReference>
<evidence type="ECO:0000313" key="2">
    <source>
        <dbReference type="Proteomes" id="UP000018766"/>
    </source>
</evidence>
<comment type="caution">
    <text evidence="1">The sequence shown here is derived from an EMBL/GenBank/DDBJ whole genome shotgun (WGS) entry which is preliminary data.</text>
</comment>
<dbReference type="PANTHER" id="PTHR35566">
    <property type="entry name" value="BLR3599 PROTEIN"/>
    <property type="match status" value="1"/>
</dbReference>
<organism evidence="1 2">
    <name type="scientific">Pelistega indica</name>
    <dbReference type="NCBI Taxonomy" id="1414851"/>
    <lineage>
        <taxon>Bacteria</taxon>
        <taxon>Pseudomonadati</taxon>
        <taxon>Pseudomonadota</taxon>
        <taxon>Betaproteobacteria</taxon>
        <taxon>Burkholderiales</taxon>
        <taxon>Alcaligenaceae</taxon>
        <taxon>Pelistega</taxon>
    </lineage>
</organism>
<dbReference type="OrthoDB" id="9775333at2"/>
<sequence>MKIKKILWTEGMFLRPQHFQQQESLLSNQQFLMLQTLGHYYWGFSELEIDTHLLKQNKFNIIKATGVFPDGTVFELKDTDLASYPLENLKNNQMLYLAIPSKKASLQEVDYEEKDNSLARYRVVEQEVVDVTNVALNEVTIQFAKPVYRLLTQQEIDSNWEILPIADFQGRANDNSVLMNFSYIQPTLNCHLVKNTLKNHLQDVISLLSYRSEKLSERITPKNRTSSSTYVETIILGIINRNLILFKHLNTLKYLHPEIFFRHLVMLVAEMAMFHPESISLDDIPVYVHDDLKPSLESLMSQLNNALNIVFEDAYIVIPLDDKGHGLRTGNVKDKGLFKTSDFILAVKADMPDDILRKTFPTQVKLGSTEKMKELVHLQLPGIHLRQIDQVPSALPYHAGYTYFSLEKKGDMWQQFERSAALALHLAGDFPGLDMRFWAVKTNR</sequence>
<name>V8FRU4_9BURK</name>
<dbReference type="RefSeq" id="WP_023953192.1">
    <property type="nucleotide sequence ID" value="NZ_AYSV01000132.1"/>
</dbReference>
<dbReference type="AlphaFoldDB" id="V8FRU4"/>
<dbReference type="PATRIC" id="fig|1414851.3.peg.2508"/>
<dbReference type="InterPro" id="IPR010263">
    <property type="entry name" value="T6SS_TssK"/>
</dbReference>
<evidence type="ECO:0000313" key="1">
    <source>
        <dbReference type="EMBL" id="ETD66890.1"/>
    </source>
</evidence>
<dbReference type="PANTHER" id="PTHR35566:SF1">
    <property type="entry name" value="TYPE VI SECRETION SYSTEM BASEPLATE COMPONENT TSSK1"/>
    <property type="match status" value="1"/>
</dbReference>
<reference evidence="1 2" key="1">
    <citation type="submission" date="2013-11" db="EMBL/GenBank/DDBJ databases">
        <title>Genomic analysis of Pelistega sp. HM-7.</title>
        <authorList>
            <person name="Kumbhare S.V."/>
            <person name="Shetty S.A."/>
            <person name="Sharma O."/>
            <person name="Dhotre D.P."/>
        </authorList>
    </citation>
    <scope>NUCLEOTIDE SEQUENCE [LARGE SCALE GENOMIC DNA]</scope>
    <source>
        <strain evidence="1 2">HM-7</strain>
    </source>
</reference>
<protein>
    <submittedName>
        <fullName evidence="1">Protein ImpJ/VasE</fullName>
    </submittedName>
</protein>
<dbReference type="EMBL" id="AYSV01000132">
    <property type="protein sequence ID" value="ETD66890.1"/>
    <property type="molecule type" value="Genomic_DNA"/>
</dbReference>
<proteinExistence type="predicted"/>
<gene>
    <name evidence="1" type="ORF">V757_12045</name>
</gene>